<evidence type="ECO:0000256" key="4">
    <source>
        <dbReference type="HAMAP-Rule" id="MF_00063"/>
    </source>
</evidence>
<comment type="pathway">
    <text evidence="3 4">Sulfur metabolism; hydrogen sulfide biosynthesis; sulfite from sulfate.</text>
</comment>
<comment type="caution">
    <text evidence="6">The sequence shown here is derived from an EMBL/GenBank/DDBJ whole genome shotgun (WGS) entry which is preliminary data.</text>
</comment>
<dbReference type="OrthoDB" id="9794018at2"/>
<reference evidence="6 7" key="1">
    <citation type="submission" date="2018-09" db="EMBL/GenBank/DDBJ databases">
        <authorList>
            <person name="Zhu H."/>
        </authorList>
    </citation>
    <scope>NUCLEOTIDE SEQUENCE [LARGE SCALE GENOMIC DNA]</scope>
    <source>
        <strain evidence="6 7">K2R01-6</strain>
    </source>
</reference>
<comment type="similarity">
    <text evidence="1 4">Belongs to the PAPS reductase family. CysH subfamily.</text>
</comment>
<comment type="subcellular location">
    <subcellularLocation>
        <location evidence="4">Cytoplasm</location>
    </subcellularLocation>
</comment>
<feature type="binding site" evidence="4">
    <location>
        <position position="132"/>
    </location>
    <ligand>
        <name>[4Fe-4S] cluster</name>
        <dbReference type="ChEBI" id="CHEBI:49883"/>
    </ligand>
</feature>
<protein>
    <recommendedName>
        <fullName evidence="4">Adenosine 5'-phosphosulfate reductase</fullName>
        <shortName evidence="4">APS reductase</shortName>
        <ecNumber evidence="4">1.8.4.10</ecNumber>
    </recommendedName>
    <alternativeName>
        <fullName evidence="4">5'-adenylylsulfate reductase</fullName>
    </alternativeName>
    <alternativeName>
        <fullName evidence="4">Thioredoxin-dependent 5'-adenylylsulfate reductase</fullName>
    </alternativeName>
</protein>
<feature type="active site" description="Nucleophile; cysteine thiosulfonate intermediate" evidence="4">
    <location>
        <position position="238"/>
    </location>
</feature>
<dbReference type="PANTHER" id="PTHR46509:SF1">
    <property type="entry name" value="PHOSPHOADENOSINE PHOSPHOSULFATE REDUCTASE"/>
    <property type="match status" value="1"/>
</dbReference>
<accession>A0A418W5R1</accession>
<keyword evidence="4" id="KW-0479">Metal-binding</keyword>
<evidence type="ECO:0000259" key="5">
    <source>
        <dbReference type="Pfam" id="PF01507"/>
    </source>
</evidence>
<evidence type="ECO:0000256" key="1">
    <source>
        <dbReference type="ARBA" id="ARBA00009732"/>
    </source>
</evidence>
<sequence length="256" mass="28994">MNQPLRKIDFIDARPRFTEADAIALNNRFRGTDTVEMLRTLFEENSLGRMAVVSSFGTESAVLLHLIASADPTVPVLFGDTLKMFPETLDYRDTLTELLGLTNVITYRPDPETLARKDDKELRWSYDPDGCCEIRKVIPLERELANFDVSISGRKGFQSSTRKGLPRFEIDGDRLKINPLADWTKEDLEAYFEAHDLPRHPLEEEGYPSIGCQPCTSKVKPGEDPRAGRWRGWDKVECGIHTPIADPDDPANQPVF</sequence>
<dbReference type="EMBL" id="QYUM01000004">
    <property type="protein sequence ID" value="RJF85385.1"/>
    <property type="molecule type" value="Genomic_DNA"/>
</dbReference>
<keyword evidence="2 4" id="KW-0560">Oxidoreductase</keyword>
<dbReference type="Pfam" id="PF01507">
    <property type="entry name" value="PAPS_reduct"/>
    <property type="match status" value="1"/>
</dbReference>
<dbReference type="RefSeq" id="WP_119764082.1">
    <property type="nucleotide sequence ID" value="NZ_QYUM01000004.1"/>
</dbReference>
<dbReference type="AlphaFoldDB" id="A0A418W5R1"/>
<name>A0A418W5R1_9SPHN</name>
<dbReference type="NCBIfam" id="NF002537">
    <property type="entry name" value="PRK02090.1"/>
    <property type="match status" value="1"/>
</dbReference>
<feature type="domain" description="Phosphoadenosine phosphosulphate reductase" evidence="5">
    <location>
        <begin position="50"/>
        <end position="217"/>
    </location>
</feature>
<keyword evidence="4" id="KW-0411">Iron-sulfur</keyword>
<dbReference type="PIRSF" id="PIRSF000857">
    <property type="entry name" value="PAPS_reductase"/>
    <property type="match status" value="1"/>
</dbReference>
<dbReference type="GO" id="GO:0051539">
    <property type="term" value="F:4 iron, 4 sulfur cluster binding"/>
    <property type="evidence" value="ECO:0007669"/>
    <property type="project" value="UniProtKB-UniRule"/>
</dbReference>
<feature type="binding site" evidence="4">
    <location>
        <position position="131"/>
    </location>
    <ligand>
        <name>[4Fe-4S] cluster</name>
        <dbReference type="ChEBI" id="CHEBI:49883"/>
    </ligand>
</feature>
<evidence type="ECO:0000256" key="3">
    <source>
        <dbReference type="ARBA" id="ARBA00024327"/>
    </source>
</evidence>
<organism evidence="6 7">
    <name type="scientific">Sphingomonas cavernae</name>
    <dbReference type="NCBI Taxonomy" id="2320861"/>
    <lineage>
        <taxon>Bacteria</taxon>
        <taxon>Pseudomonadati</taxon>
        <taxon>Pseudomonadota</taxon>
        <taxon>Alphaproteobacteria</taxon>
        <taxon>Sphingomonadales</taxon>
        <taxon>Sphingomonadaceae</taxon>
        <taxon>Sphingomonas</taxon>
    </lineage>
</organism>
<dbReference type="GO" id="GO:0046872">
    <property type="term" value="F:metal ion binding"/>
    <property type="evidence" value="ECO:0007669"/>
    <property type="project" value="UniProtKB-KW"/>
</dbReference>
<dbReference type="PANTHER" id="PTHR46509">
    <property type="entry name" value="PHOSPHOADENOSINE PHOSPHOSULFATE REDUCTASE"/>
    <property type="match status" value="1"/>
</dbReference>
<keyword evidence="4" id="KW-0408">Iron</keyword>
<comment type="cofactor">
    <cofactor evidence="4">
        <name>[4Fe-4S] cluster</name>
        <dbReference type="ChEBI" id="CHEBI:49883"/>
    </cofactor>
    <text evidence="4">Binds 1 [4Fe-4S] cluster per subunit.</text>
</comment>
<proteinExistence type="inferred from homology"/>
<dbReference type="InterPro" id="IPR014729">
    <property type="entry name" value="Rossmann-like_a/b/a_fold"/>
</dbReference>
<dbReference type="GO" id="GO:0019379">
    <property type="term" value="P:sulfate assimilation, phosphoadenylyl sulfate reduction by phosphoadenylyl-sulfate reductase (thioredoxin)"/>
    <property type="evidence" value="ECO:0007669"/>
    <property type="project" value="UniProtKB-UniRule"/>
</dbReference>
<dbReference type="HAMAP" id="MF_00063">
    <property type="entry name" value="CysH"/>
    <property type="match status" value="1"/>
</dbReference>
<comment type="function">
    <text evidence="4">Catalyzes the formation of sulfite from adenosine 5'-phosphosulfate (APS) using thioredoxin as an electron donor.</text>
</comment>
<comment type="catalytic activity">
    <reaction evidence="4">
        <text>[thioredoxin]-disulfide + sulfite + AMP + 2 H(+) = adenosine 5'-phosphosulfate + [thioredoxin]-dithiol</text>
        <dbReference type="Rhea" id="RHEA:21976"/>
        <dbReference type="Rhea" id="RHEA-COMP:10698"/>
        <dbReference type="Rhea" id="RHEA-COMP:10700"/>
        <dbReference type="ChEBI" id="CHEBI:15378"/>
        <dbReference type="ChEBI" id="CHEBI:17359"/>
        <dbReference type="ChEBI" id="CHEBI:29950"/>
        <dbReference type="ChEBI" id="CHEBI:50058"/>
        <dbReference type="ChEBI" id="CHEBI:58243"/>
        <dbReference type="ChEBI" id="CHEBI:456215"/>
        <dbReference type="EC" id="1.8.4.10"/>
    </reaction>
</comment>
<dbReference type="GO" id="GO:0005737">
    <property type="term" value="C:cytoplasm"/>
    <property type="evidence" value="ECO:0007669"/>
    <property type="project" value="UniProtKB-SubCell"/>
</dbReference>
<gene>
    <name evidence="4" type="primary">cysH</name>
    <name evidence="6" type="ORF">D3876_15670</name>
</gene>
<dbReference type="InterPro" id="IPR004511">
    <property type="entry name" value="PAPS/APS_Rdtase"/>
</dbReference>
<dbReference type="GO" id="GO:0070814">
    <property type="term" value="P:hydrogen sulfide biosynthetic process"/>
    <property type="evidence" value="ECO:0007669"/>
    <property type="project" value="UniProtKB-UniRule"/>
</dbReference>
<evidence type="ECO:0000313" key="6">
    <source>
        <dbReference type="EMBL" id="RJF85385.1"/>
    </source>
</evidence>
<dbReference type="Proteomes" id="UP000286100">
    <property type="component" value="Unassembled WGS sequence"/>
</dbReference>
<dbReference type="EC" id="1.8.4.10" evidence="4"/>
<keyword evidence="7" id="KW-1185">Reference proteome</keyword>
<dbReference type="SUPFAM" id="SSF52402">
    <property type="entry name" value="Adenine nucleotide alpha hydrolases-like"/>
    <property type="match status" value="1"/>
</dbReference>
<dbReference type="Gene3D" id="3.40.50.620">
    <property type="entry name" value="HUPs"/>
    <property type="match status" value="1"/>
</dbReference>
<dbReference type="InterPro" id="IPR002500">
    <property type="entry name" value="PAPS_reduct_dom"/>
</dbReference>
<evidence type="ECO:0000313" key="7">
    <source>
        <dbReference type="Proteomes" id="UP000286100"/>
    </source>
</evidence>
<dbReference type="GO" id="GO:0004604">
    <property type="term" value="F:phosphoadenylyl-sulfate reductase (thioredoxin) activity"/>
    <property type="evidence" value="ECO:0007669"/>
    <property type="project" value="UniProtKB-UniRule"/>
</dbReference>
<keyword evidence="4" id="KW-0963">Cytoplasm</keyword>
<dbReference type="GO" id="GO:0043866">
    <property type="term" value="F:adenylyl-sulfate reductase (thioredoxin) activity"/>
    <property type="evidence" value="ECO:0007669"/>
    <property type="project" value="UniProtKB-EC"/>
</dbReference>
<evidence type="ECO:0000256" key="2">
    <source>
        <dbReference type="ARBA" id="ARBA00023002"/>
    </source>
</evidence>
<feature type="binding site" evidence="4">
    <location>
        <position position="215"/>
    </location>
    <ligand>
        <name>[4Fe-4S] cluster</name>
        <dbReference type="ChEBI" id="CHEBI:49883"/>
    </ligand>
</feature>
<feature type="binding site" evidence="4">
    <location>
        <position position="212"/>
    </location>
    <ligand>
        <name>[4Fe-4S] cluster</name>
        <dbReference type="ChEBI" id="CHEBI:49883"/>
    </ligand>
</feature>